<protein>
    <submittedName>
        <fullName evidence="5">AraC family transcriptional regulator</fullName>
    </submittedName>
</protein>
<evidence type="ECO:0000256" key="3">
    <source>
        <dbReference type="ARBA" id="ARBA00023163"/>
    </source>
</evidence>
<evidence type="ECO:0000313" key="5">
    <source>
        <dbReference type="EMBL" id="MBW7458435.1"/>
    </source>
</evidence>
<accession>A0ABS7CCJ9</accession>
<name>A0ABS7CCJ9_9BACL</name>
<dbReference type="Pfam" id="PF12833">
    <property type="entry name" value="HTH_18"/>
    <property type="match status" value="1"/>
</dbReference>
<dbReference type="Proteomes" id="UP001519887">
    <property type="component" value="Unassembled WGS sequence"/>
</dbReference>
<dbReference type="InterPro" id="IPR013096">
    <property type="entry name" value="Cupin_2"/>
</dbReference>
<evidence type="ECO:0000256" key="1">
    <source>
        <dbReference type="ARBA" id="ARBA00023015"/>
    </source>
</evidence>
<dbReference type="RefSeq" id="WP_210043842.1">
    <property type="nucleotide sequence ID" value="NZ_JBHLVU010000001.1"/>
</dbReference>
<dbReference type="InterPro" id="IPR018060">
    <property type="entry name" value="HTH_AraC"/>
</dbReference>
<evidence type="ECO:0000256" key="2">
    <source>
        <dbReference type="ARBA" id="ARBA00023125"/>
    </source>
</evidence>
<keyword evidence="1" id="KW-0805">Transcription regulation</keyword>
<comment type="caution">
    <text evidence="5">The sequence shown here is derived from an EMBL/GenBank/DDBJ whole genome shotgun (WGS) entry which is preliminary data.</text>
</comment>
<dbReference type="PANTHER" id="PTHR43280:SF28">
    <property type="entry name" value="HTH-TYPE TRANSCRIPTIONAL ACTIVATOR RHAS"/>
    <property type="match status" value="1"/>
</dbReference>
<dbReference type="InterPro" id="IPR009057">
    <property type="entry name" value="Homeodomain-like_sf"/>
</dbReference>
<dbReference type="InterPro" id="IPR037923">
    <property type="entry name" value="HTH-like"/>
</dbReference>
<feature type="domain" description="HTH araC/xylS-type" evidence="4">
    <location>
        <begin position="180"/>
        <end position="278"/>
    </location>
</feature>
<evidence type="ECO:0000313" key="6">
    <source>
        <dbReference type="Proteomes" id="UP001519887"/>
    </source>
</evidence>
<keyword evidence="2" id="KW-0238">DNA-binding</keyword>
<dbReference type="Gene3D" id="2.60.120.10">
    <property type="entry name" value="Jelly Rolls"/>
    <property type="match status" value="1"/>
</dbReference>
<dbReference type="SUPFAM" id="SSF46689">
    <property type="entry name" value="Homeodomain-like"/>
    <property type="match status" value="2"/>
</dbReference>
<dbReference type="CDD" id="cd02208">
    <property type="entry name" value="cupin_RmlC-like"/>
    <property type="match status" value="1"/>
</dbReference>
<evidence type="ECO:0000259" key="4">
    <source>
        <dbReference type="PROSITE" id="PS01124"/>
    </source>
</evidence>
<dbReference type="Pfam" id="PF07883">
    <property type="entry name" value="Cupin_2"/>
    <property type="match status" value="1"/>
</dbReference>
<keyword evidence="6" id="KW-1185">Reference proteome</keyword>
<proteinExistence type="predicted"/>
<dbReference type="EMBL" id="JAHZIK010001195">
    <property type="protein sequence ID" value="MBW7458435.1"/>
    <property type="molecule type" value="Genomic_DNA"/>
</dbReference>
<sequence length="281" mass="32745">MKAIYENQSSYELIPLNAIKMQNLNFLAHWHVDVEFMLVLEGTLQVGIDTERRTLHAGDIAICGSNSMHYYTSESANSVILIKFLPDSIDKQGTWQKNMLCPFIEKKSILQTGDQGQKLYDEIAALFHCLYNEVTRQEDYYKLYIQGKFLELCGLFLRHLPRQEGDRKLENSSPSIQLIKDSLLFIEENYMNHISLDEIAGKMNVSPYYYSRIFNKVMGMNLKTYQNILRINKAKDMIISDEMPIAEIAYECGFNSVRTFNRFFRLAKGYTPSHLRKTLYH</sequence>
<dbReference type="PROSITE" id="PS00041">
    <property type="entry name" value="HTH_ARAC_FAMILY_1"/>
    <property type="match status" value="1"/>
</dbReference>
<dbReference type="SMART" id="SM00342">
    <property type="entry name" value="HTH_ARAC"/>
    <property type="match status" value="1"/>
</dbReference>
<dbReference type="InterPro" id="IPR014710">
    <property type="entry name" value="RmlC-like_jellyroll"/>
</dbReference>
<dbReference type="PROSITE" id="PS01124">
    <property type="entry name" value="HTH_ARAC_FAMILY_2"/>
    <property type="match status" value="1"/>
</dbReference>
<dbReference type="InterPro" id="IPR018062">
    <property type="entry name" value="HTH_AraC-typ_CS"/>
</dbReference>
<organism evidence="5 6">
    <name type="scientific">Paenibacillus sepulcri</name>
    <dbReference type="NCBI Taxonomy" id="359917"/>
    <lineage>
        <taxon>Bacteria</taxon>
        <taxon>Bacillati</taxon>
        <taxon>Bacillota</taxon>
        <taxon>Bacilli</taxon>
        <taxon>Bacillales</taxon>
        <taxon>Paenibacillaceae</taxon>
        <taxon>Paenibacillus</taxon>
    </lineage>
</organism>
<dbReference type="SUPFAM" id="SSF51215">
    <property type="entry name" value="Regulatory protein AraC"/>
    <property type="match status" value="1"/>
</dbReference>
<reference evidence="5 6" key="1">
    <citation type="submission" date="2021-07" db="EMBL/GenBank/DDBJ databases">
        <title>Paenibacillus radiodurans sp. nov., isolated from the southeastern edge of Tengger Desert.</title>
        <authorList>
            <person name="Zhang G."/>
        </authorList>
    </citation>
    <scope>NUCLEOTIDE SEQUENCE [LARGE SCALE GENOMIC DNA]</scope>
    <source>
        <strain evidence="5 6">CCM 7311</strain>
    </source>
</reference>
<gene>
    <name evidence="5" type="ORF">K0U00_30785</name>
</gene>
<keyword evidence="3" id="KW-0804">Transcription</keyword>
<dbReference type="PANTHER" id="PTHR43280">
    <property type="entry name" value="ARAC-FAMILY TRANSCRIPTIONAL REGULATOR"/>
    <property type="match status" value="1"/>
</dbReference>
<dbReference type="Gene3D" id="1.10.10.60">
    <property type="entry name" value="Homeodomain-like"/>
    <property type="match status" value="2"/>
</dbReference>